<feature type="site" description="Transition state stabilizer" evidence="9">
    <location>
        <position position="182"/>
    </location>
</feature>
<feature type="binding site" evidence="9">
    <location>
        <position position="94"/>
    </location>
    <ligand>
        <name>substrate</name>
    </ligand>
</feature>
<evidence type="ECO:0000256" key="7">
    <source>
        <dbReference type="ARBA" id="ARBA00022840"/>
    </source>
</evidence>
<comment type="catalytic activity">
    <reaction evidence="9">
        <text>acetate + ATP = acetyl phosphate + ADP</text>
        <dbReference type="Rhea" id="RHEA:11352"/>
        <dbReference type="ChEBI" id="CHEBI:22191"/>
        <dbReference type="ChEBI" id="CHEBI:30089"/>
        <dbReference type="ChEBI" id="CHEBI:30616"/>
        <dbReference type="ChEBI" id="CHEBI:456216"/>
        <dbReference type="EC" id="2.7.2.1"/>
    </reaction>
</comment>
<dbReference type="PRINTS" id="PR00471">
    <property type="entry name" value="ACETATEKNASE"/>
</dbReference>
<evidence type="ECO:0000256" key="1">
    <source>
        <dbReference type="ARBA" id="ARBA00008748"/>
    </source>
</evidence>
<evidence type="ECO:0000313" key="11">
    <source>
        <dbReference type="EMBL" id="QEX15873.1"/>
    </source>
</evidence>
<dbReference type="GO" id="GO:0006083">
    <property type="term" value="P:acetate metabolic process"/>
    <property type="evidence" value="ECO:0007669"/>
    <property type="project" value="TreeGrafter"/>
</dbReference>
<evidence type="ECO:0000256" key="5">
    <source>
        <dbReference type="ARBA" id="ARBA00022741"/>
    </source>
</evidence>
<feature type="binding site" evidence="9">
    <location>
        <position position="16"/>
    </location>
    <ligand>
        <name>ATP</name>
        <dbReference type="ChEBI" id="CHEBI:30616"/>
    </ligand>
</feature>
<evidence type="ECO:0000256" key="9">
    <source>
        <dbReference type="HAMAP-Rule" id="MF_00020"/>
    </source>
</evidence>
<dbReference type="AlphaFoldDB" id="A0A5J6MEI2"/>
<comment type="pathway">
    <text evidence="9">Metabolic intermediate biosynthesis; acetyl-CoA biosynthesis; acetyl-CoA from acetate: step 1/2.</text>
</comment>
<evidence type="ECO:0000256" key="3">
    <source>
        <dbReference type="ARBA" id="ARBA00022679"/>
    </source>
</evidence>
<keyword evidence="12" id="KW-1185">Reference proteome</keyword>
<evidence type="ECO:0000256" key="10">
    <source>
        <dbReference type="RuleBase" id="RU003835"/>
    </source>
</evidence>
<feature type="binding site" evidence="9">
    <location>
        <position position="380"/>
    </location>
    <ligand>
        <name>Mg(2+)</name>
        <dbReference type="ChEBI" id="CHEBI:18420"/>
    </ligand>
</feature>
<dbReference type="Proteomes" id="UP000326202">
    <property type="component" value="Chromosome"/>
</dbReference>
<evidence type="ECO:0000256" key="8">
    <source>
        <dbReference type="ARBA" id="ARBA00022842"/>
    </source>
</evidence>
<evidence type="ECO:0000256" key="4">
    <source>
        <dbReference type="ARBA" id="ARBA00022723"/>
    </source>
</evidence>
<dbReference type="EC" id="2.7.2.1" evidence="9"/>
<dbReference type="InterPro" id="IPR000890">
    <property type="entry name" value="Aliphatic_acid_kin_short-chain"/>
</dbReference>
<dbReference type="GO" id="GO:0005829">
    <property type="term" value="C:cytosol"/>
    <property type="evidence" value="ECO:0007669"/>
    <property type="project" value="TreeGrafter"/>
</dbReference>
<dbReference type="GO" id="GO:0008776">
    <property type="term" value="F:acetate kinase activity"/>
    <property type="evidence" value="ECO:0007669"/>
    <property type="project" value="UniProtKB-UniRule"/>
</dbReference>
<feature type="site" description="Transition state stabilizer" evidence="9">
    <location>
        <position position="242"/>
    </location>
</feature>
<keyword evidence="7 9" id="KW-0067">ATP-binding</keyword>
<evidence type="ECO:0000313" key="12">
    <source>
        <dbReference type="Proteomes" id="UP000326202"/>
    </source>
</evidence>
<sequence length="401" mass="42123">MHSPLLILNAGSSSLKFALYQRGGGEPALLARGQFAGIGRALAFSAKSADGRALTPPDAAALAAIRNHADALLLLPAWLQANNLGSALAGAGHRVVHGGTRFTLPERITPESLDALAALEPLAPHHQPHNVAAIRALMAQQPDLPQVACFDTAFHAAMPATAQSLGLPRTLEAKGLRRYGFHGLSYEYVTGRLGEFCGGRLPKRVIIAHLGNGASMAAVLDGKGHATTMGFSTLDGLVMGTRIGSLDPGAILHLMREERMDLKALEDLFYNRSGLLGLSGISADMKTLLESRDPRAAAAVELYCYAIVRHAGSLAAALGGLDALVFTGGVGENAAPIRAQICRALAWLALDLDEAANARGDSLITMPNSQVAAYVVPTDEELVIAQHTARLLRTLVDEIGR</sequence>
<evidence type="ECO:0000256" key="6">
    <source>
        <dbReference type="ARBA" id="ARBA00022777"/>
    </source>
</evidence>
<keyword evidence="8 9" id="KW-0460">Magnesium</keyword>
<dbReference type="GO" id="GO:0006085">
    <property type="term" value="P:acetyl-CoA biosynthetic process"/>
    <property type="evidence" value="ECO:0007669"/>
    <property type="project" value="UniProtKB-UniRule"/>
</dbReference>
<dbReference type="InterPro" id="IPR004372">
    <property type="entry name" value="Ac/propionate_kinase"/>
</dbReference>
<dbReference type="RefSeq" id="WP_151176292.1">
    <property type="nucleotide sequence ID" value="NZ_CP042906.1"/>
</dbReference>
<keyword evidence="2 9" id="KW-0963">Cytoplasm</keyword>
<proteinExistence type="inferred from homology"/>
<dbReference type="GO" id="GO:0000287">
    <property type="term" value="F:magnesium ion binding"/>
    <property type="evidence" value="ECO:0007669"/>
    <property type="project" value="UniProtKB-UniRule"/>
</dbReference>
<name>A0A5J6MEI2_9PROT</name>
<dbReference type="EMBL" id="CP042906">
    <property type="protein sequence ID" value="QEX15873.1"/>
    <property type="molecule type" value="Genomic_DNA"/>
</dbReference>
<dbReference type="UniPathway" id="UPA00340">
    <property type="reaction ID" value="UER00458"/>
</dbReference>
<dbReference type="PROSITE" id="PS01076">
    <property type="entry name" value="ACETATE_KINASE_2"/>
    <property type="match status" value="1"/>
</dbReference>
<dbReference type="GO" id="GO:0005524">
    <property type="term" value="F:ATP binding"/>
    <property type="evidence" value="ECO:0007669"/>
    <property type="project" value="UniProtKB-KW"/>
</dbReference>
<comment type="caution">
    <text evidence="9">Lacks conserved residue(s) required for the propagation of feature annotation.</text>
</comment>
<dbReference type="SUPFAM" id="SSF53067">
    <property type="entry name" value="Actin-like ATPase domain"/>
    <property type="match status" value="2"/>
</dbReference>
<dbReference type="PIRSF" id="PIRSF000722">
    <property type="entry name" value="Acetate_prop_kin"/>
    <property type="match status" value="1"/>
</dbReference>
<comment type="function">
    <text evidence="9">Catalyzes the formation of acetyl phosphate from acetate and ATP. Can also catalyze the reverse reaction.</text>
</comment>
<evidence type="ECO:0000256" key="2">
    <source>
        <dbReference type="ARBA" id="ARBA00022490"/>
    </source>
</evidence>
<feature type="active site" description="Proton donor/acceptor" evidence="9">
    <location>
        <position position="151"/>
    </location>
</feature>
<dbReference type="OrthoDB" id="9802453at2"/>
<gene>
    <name evidence="9 11" type="primary">ackA</name>
    <name evidence="11" type="ORF">FRZ44_11610</name>
</gene>
<organism evidence="11 12">
    <name type="scientific">Hypericibacter terrae</name>
    <dbReference type="NCBI Taxonomy" id="2602015"/>
    <lineage>
        <taxon>Bacteria</taxon>
        <taxon>Pseudomonadati</taxon>
        <taxon>Pseudomonadota</taxon>
        <taxon>Alphaproteobacteria</taxon>
        <taxon>Rhodospirillales</taxon>
        <taxon>Dongiaceae</taxon>
        <taxon>Hypericibacter</taxon>
    </lineage>
</organism>
<comment type="similarity">
    <text evidence="1 9 10">Belongs to the acetokinase family.</text>
</comment>
<protein>
    <recommendedName>
        <fullName evidence="9">Acetate kinase</fullName>
        <ecNumber evidence="9">2.7.2.1</ecNumber>
    </recommendedName>
    <alternativeName>
        <fullName evidence="9">Acetokinase</fullName>
    </alternativeName>
</protein>
<dbReference type="PANTHER" id="PTHR21060">
    <property type="entry name" value="ACETATE KINASE"/>
    <property type="match status" value="1"/>
</dbReference>
<dbReference type="Gene3D" id="3.30.420.40">
    <property type="match status" value="2"/>
</dbReference>
<dbReference type="PROSITE" id="PS01075">
    <property type="entry name" value="ACETATE_KINASE_1"/>
    <property type="match status" value="1"/>
</dbReference>
<dbReference type="InterPro" id="IPR043129">
    <property type="entry name" value="ATPase_NBD"/>
</dbReference>
<comment type="cofactor">
    <cofactor evidence="9">
        <name>Mg(2+)</name>
        <dbReference type="ChEBI" id="CHEBI:18420"/>
    </cofactor>
    <cofactor evidence="9">
        <name>Mn(2+)</name>
        <dbReference type="ChEBI" id="CHEBI:29035"/>
    </cofactor>
    <text evidence="9">Mg(2+). Can also accept Mn(2+).</text>
</comment>
<dbReference type="KEGG" id="htq:FRZ44_11610"/>
<dbReference type="NCBIfam" id="TIGR00016">
    <property type="entry name" value="ackA"/>
    <property type="match status" value="1"/>
</dbReference>
<dbReference type="PANTHER" id="PTHR21060:SF21">
    <property type="entry name" value="ACETATE KINASE"/>
    <property type="match status" value="1"/>
</dbReference>
<keyword evidence="6 9" id="KW-0418">Kinase</keyword>
<comment type="subunit">
    <text evidence="9">Homodimer.</text>
</comment>
<reference evidence="11 12" key="1">
    <citation type="submission" date="2019-08" db="EMBL/GenBank/DDBJ databases">
        <title>Hyperibacter terrae gen. nov., sp. nov. and Hyperibacter viscosus sp. nov., two new members in the family Rhodospirillaceae isolated from the rhizosphere of Hypericum perforatum.</title>
        <authorList>
            <person name="Noviana Z."/>
        </authorList>
    </citation>
    <scope>NUCLEOTIDE SEQUENCE [LARGE SCALE GENOMIC DNA]</scope>
    <source>
        <strain evidence="11 12">R5913</strain>
    </source>
</reference>
<keyword evidence="3 9" id="KW-0808">Transferase</keyword>
<dbReference type="InterPro" id="IPR023865">
    <property type="entry name" value="Aliphatic_acid_kinase_CS"/>
</dbReference>
<feature type="binding site" evidence="9">
    <location>
        <begin position="329"/>
        <end position="333"/>
    </location>
    <ligand>
        <name>ATP</name>
        <dbReference type="ChEBI" id="CHEBI:30616"/>
    </ligand>
</feature>
<feature type="binding site" evidence="9">
    <location>
        <begin position="209"/>
        <end position="213"/>
    </location>
    <ligand>
        <name>ATP</name>
        <dbReference type="ChEBI" id="CHEBI:30616"/>
    </ligand>
</feature>
<keyword evidence="5 9" id="KW-0547">Nucleotide-binding</keyword>
<comment type="subcellular location">
    <subcellularLocation>
        <location evidence="9">Cytoplasm</location>
    </subcellularLocation>
</comment>
<dbReference type="Pfam" id="PF00871">
    <property type="entry name" value="Acetate_kinase"/>
    <property type="match status" value="1"/>
</dbReference>
<accession>A0A5J6MEI2</accession>
<feature type="binding site" evidence="9">
    <location>
        <position position="9"/>
    </location>
    <ligand>
        <name>Mg(2+)</name>
        <dbReference type="ChEBI" id="CHEBI:18420"/>
    </ligand>
</feature>
<dbReference type="HAMAP" id="MF_00020">
    <property type="entry name" value="Acetate_kinase"/>
    <property type="match status" value="1"/>
</dbReference>
<keyword evidence="4 9" id="KW-0479">Metal-binding</keyword>